<evidence type="ECO:0000256" key="8">
    <source>
        <dbReference type="ARBA" id="ARBA00023098"/>
    </source>
</evidence>
<dbReference type="RefSeq" id="WP_233926116.1">
    <property type="nucleotide sequence ID" value="NZ_JAJVKT010000027.1"/>
</dbReference>
<sequence>MHTILMFLSEGLLALGPWSLVLITLALTHVTIVSVTVYLHRYSAHRALELNPVLKHFFRFWLWLTTGMNTRAWTAIHRKHHAHCDSEEDPHSPQVLGIRKVLREGAELYQAEALNQETLDKYGAGCPDDWIERNVYSRFPMLGIMLMALINILLFGFAGVTIWAVQMMWIPLFAAGVINGIGHYWGYRNFECKDASRNILPWGVLIGGEELHNNHHTYPSSAKLSVRRFEFDMGWAWIRLFEILGLAKVKKLAPKPVLNPTRPSIDLDTVRALVQHRFQVMAHYRRTVIKPVFQQEQARACEATRGFYRRARALLYRDQRFFKPRHQQRLEQLTEHNHTLATIYEYRLRLQEIWSQTSRNSAEMLDALKQWCREAEESGIHALQDFVTALKGYQPQPARA</sequence>
<dbReference type="GO" id="GO:0016020">
    <property type="term" value="C:membrane"/>
    <property type="evidence" value="ECO:0007669"/>
    <property type="project" value="UniProtKB-SubCell"/>
</dbReference>
<evidence type="ECO:0000256" key="2">
    <source>
        <dbReference type="ARBA" id="ARBA00008749"/>
    </source>
</evidence>
<evidence type="ECO:0000256" key="1">
    <source>
        <dbReference type="ARBA" id="ARBA00004141"/>
    </source>
</evidence>
<keyword evidence="4" id="KW-0276">Fatty acid metabolism</keyword>
<proteinExistence type="inferred from homology"/>
<dbReference type="GO" id="GO:0016717">
    <property type="term" value="F:oxidoreductase activity, acting on paired donors, with oxidation of a pair of donors resulting in the reduction of molecular oxygen to two molecules of water"/>
    <property type="evidence" value="ECO:0007669"/>
    <property type="project" value="InterPro"/>
</dbReference>
<evidence type="ECO:0000313" key="13">
    <source>
        <dbReference type="EMBL" id="MCE7510650.1"/>
    </source>
</evidence>
<comment type="subcellular location">
    <subcellularLocation>
        <location evidence="1">Membrane</location>
        <topology evidence="1">Multi-pass membrane protein</topology>
    </subcellularLocation>
</comment>
<protein>
    <submittedName>
        <fullName evidence="13">Fatty acid desaturase</fullName>
        <ecNumber evidence="13">1.14.19.-</ecNumber>
    </submittedName>
</protein>
<feature type="domain" description="Fatty acid desaturase" evidence="11">
    <location>
        <begin position="18"/>
        <end position="220"/>
    </location>
</feature>
<evidence type="ECO:0000256" key="7">
    <source>
        <dbReference type="ARBA" id="ARBA00023004"/>
    </source>
</evidence>
<keyword evidence="3 10" id="KW-0812">Transmembrane</keyword>
<dbReference type="EMBL" id="JAJVKT010000027">
    <property type="protein sequence ID" value="MCE7510650.1"/>
    <property type="molecule type" value="Genomic_DNA"/>
</dbReference>
<evidence type="ECO:0000256" key="10">
    <source>
        <dbReference type="SAM" id="Phobius"/>
    </source>
</evidence>
<keyword evidence="7" id="KW-0408">Iron</keyword>
<evidence type="ECO:0000259" key="12">
    <source>
        <dbReference type="Pfam" id="PF01610"/>
    </source>
</evidence>
<dbReference type="PANTHER" id="PTHR11351">
    <property type="entry name" value="ACYL-COA DESATURASE"/>
    <property type="match status" value="1"/>
</dbReference>
<dbReference type="CDD" id="cd03505">
    <property type="entry name" value="Delta9-FADS-like"/>
    <property type="match status" value="1"/>
</dbReference>
<name>A0A9Q3W4Y8_9GAMM</name>
<organism evidence="13 14">
    <name type="scientific">Alloalcanivorax xenomutans</name>
    <dbReference type="NCBI Taxonomy" id="1094342"/>
    <lineage>
        <taxon>Bacteria</taxon>
        <taxon>Pseudomonadati</taxon>
        <taxon>Pseudomonadota</taxon>
        <taxon>Gammaproteobacteria</taxon>
        <taxon>Oceanospirillales</taxon>
        <taxon>Alcanivoracaceae</taxon>
        <taxon>Alloalcanivorax</taxon>
    </lineage>
</organism>
<dbReference type="EC" id="1.14.19.-" evidence="13"/>
<dbReference type="Pfam" id="PF01610">
    <property type="entry name" value="DDE_Tnp_ISL3"/>
    <property type="match status" value="1"/>
</dbReference>
<feature type="transmembrane region" description="Helical" evidence="10">
    <location>
        <begin position="169"/>
        <end position="187"/>
    </location>
</feature>
<evidence type="ECO:0000256" key="4">
    <source>
        <dbReference type="ARBA" id="ARBA00022832"/>
    </source>
</evidence>
<dbReference type="PANTHER" id="PTHR11351:SF33">
    <property type="entry name" value="DELTA-9 FATTY ACID DESATURASE, DESA"/>
    <property type="match status" value="1"/>
</dbReference>
<evidence type="ECO:0000259" key="11">
    <source>
        <dbReference type="Pfam" id="PF00487"/>
    </source>
</evidence>
<dbReference type="Proteomes" id="UP001107961">
    <property type="component" value="Unassembled WGS sequence"/>
</dbReference>
<comment type="similarity">
    <text evidence="2">Belongs to the fatty acid desaturase type 2 family.</text>
</comment>
<evidence type="ECO:0000256" key="5">
    <source>
        <dbReference type="ARBA" id="ARBA00022989"/>
    </source>
</evidence>
<comment type="caution">
    <text evidence="13">The sequence shown here is derived from an EMBL/GenBank/DDBJ whole genome shotgun (WGS) entry which is preliminary data.</text>
</comment>
<dbReference type="InterPro" id="IPR005804">
    <property type="entry name" value="FA_desaturase_dom"/>
</dbReference>
<feature type="transmembrane region" description="Helical" evidence="10">
    <location>
        <begin position="20"/>
        <end position="39"/>
    </location>
</feature>
<keyword evidence="9 10" id="KW-0472">Membrane</keyword>
<accession>A0A9Q3W4Y8</accession>
<evidence type="ECO:0000256" key="6">
    <source>
        <dbReference type="ARBA" id="ARBA00023002"/>
    </source>
</evidence>
<dbReference type="InterPro" id="IPR002560">
    <property type="entry name" value="Transposase_DDE"/>
</dbReference>
<dbReference type="PRINTS" id="PR00075">
    <property type="entry name" value="FACDDSATRASE"/>
</dbReference>
<dbReference type="AlphaFoldDB" id="A0A9Q3W4Y8"/>
<evidence type="ECO:0000256" key="9">
    <source>
        <dbReference type="ARBA" id="ARBA00023136"/>
    </source>
</evidence>
<feature type="transmembrane region" description="Helical" evidence="10">
    <location>
        <begin position="142"/>
        <end position="163"/>
    </location>
</feature>
<keyword evidence="8" id="KW-0443">Lipid metabolism</keyword>
<keyword evidence="6 13" id="KW-0560">Oxidoreductase</keyword>
<gene>
    <name evidence="13" type="ORF">LZG35_18585</name>
</gene>
<reference evidence="13" key="1">
    <citation type="submission" date="2022-01" db="EMBL/GenBank/DDBJ databases">
        <authorList>
            <person name="Karlyshev A.V."/>
            <person name="Jaspars M."/>
        </authorList>
    </citation>
    <scope>NUCLEOTIDE SEQUENCE</scope>
    <source>
        <strain evidence="13">AGSA3-2</strain>
    </source>
</reference>
<dbReference type="Pfam" id="PF00487">
    <property type="entry name" value="FA_desaturase"/>
    <property type="match status" value="1"/>
</dbReference>
<keyword evidence="5 10" id="KW-1133">Transmembrane helix</keyword>
<feature type="domain" description="Transposase IS204/IS1001/IS1096/IS1165 DDE" evidence="12">
    <location>
        <begin position="276"/>
        <end position="393"/>
    </location>
</feature>
<keyword evidence="14" id="KW-1185">Reference proteome</keyword>
<dbReference type="InterPro" id="IPR015876">
    <property type="entry name" value="Acyl-CoA_DS"/>
</dbReference>
<dbReference type="GO" id="GO:0006631">
    <property type="term" value="P:fatty acid metabolic process"/>
    <property type="evidence" value="ECO:0007669"/>
    <property type="project" value="UniProtKB-KW"/>
</dbReference>
<evidence type="ECO:0000313" key="14">
    <source>
        <dbReference type="Proteomes" id="UP001107961"/>
    </source>
</evidence>
<evidence type="ECO:0000256" key="3">
    <source>
        <dbReference type="ARBA" id="ARBA00022692"/>
    </source>
</evidence>